<dbReference type="EMBL" id="SORO01000008">
    <property type="protein sequence ID" value="TDY66258.1"/>
    <property type="molecule type" value="Genomic_DNA"/>
</dbReference>
<dbReference type="Pfam" id="PF11042">
    <property type="entry name" value="DUF2750"/>
    <property type="match status" value="1"/>
</dbReference>
<organism evidence="1 2">
    <name type="scientific">Leptospira meyeri</name>
    <dbReference type="NCBI Taxonomy" id="29508"/>
    <lineage>
        <taxon>Bacteria</taxon>
        <taxon>Pseudomonadati</taxon>
        <taxon>Spirochaetota</taxon>
        <taxon>Spirochaetia</taxon>
        <taxon>Leptospirales</taxon>
        <taxon>Leptospiraceae</taxon>
        <taxon>Leptospira</taxon>
    </lineage>
</organism>
<proteinExistence type="predicted"/>
<dbReference type="Proteomes" id="UP000294684">
    <property type="component" value="Unassembled WGS sequence"/>
</dbReference>
<dbReference type="GeneID" id="79829213"/>
<dbReference type="InterPro" id="IPR021284">
    <property type="entry name" value="DUF2750"/>
</dbReference>
<dbReference type="STRING" id="1193051.LEP1GSC017_0446"/>
<evidence type="ECO:0000313" key="1">
    <source>
        <dbReference type="EMBL" id="TDY66258.1"/>
    </source>
</evidence>
<gene>
    <name evidence="1" type="ORF">CLV96_3975</name>
</gene>
<accession>A0A4R8MMH2</accession>
<evidence type="ECO:0000313" key="2">
    <source>
        <dbReference type="Proteomes" id="UP000294684"/>
    </source>
</evidence>
<dbReference type="OrthoDB" id="2936081at2"/>
<name>A0A4R8MMH2_LEPME</name>
<dbReference type="RefSeq" id="WP_004787367.1">
    <property type="nucleotide sequence ID" value="NZ_SORO01000008.1"/>
</dbReference>
<protein>
    <submittedName>
        <fullName evidence="1">Uncharacterized protein DUF2750</fullName>
    </submittedName>
</protein>
<comment type="caution">
    <text evidence="1">The sequence shown here is derived from an EMBL/GenBank/DDBJ whole genome shotgun (WGS) entry which is preliminary data.</text>
</comment>
<reference evidence="1 2" key="1">
    <citation type="submission" date="2019-03" db="EMBL/GenBank/DDBJ databases">
        <title>Genomic Encyclopedia of Archaeal and Bacterial Type Strains, Phase II (KMG-II): from individual species to whole genera.</title>
        <authorList>
            <person name="Goeker M."/>
        </authorList>
    </citation>
    <scope>NUCLEOTIDE SEQUENCE [LARGE SCALE GENOMIC DNA]</scope>
    <source>
        <strain evidence="1 2">DSM 21537</strain>
    </source>
</reference>
<keyword evidence="2" id="KW-1185">Reference proteome</keyword>
<dbReference type="AlphaFoldDB" id="A0A4R8MMH2"/>
<sequence>MSISSIQYKVFYAEILNNSSVWTIKDKNGFPAPKNSEGNRSIPFWSTEKRVKNIIENVSEYSGFEAFEISLEDFMEKWIPGLKKDKLLIGINWSGEKATGYDIKPNELQVNLRKLIKK</sequence>